<dbReference type="PANTHER" id="PTHR24173">
    <property type="entry name" value="ANKYRIN REPEAT CONTAINING"/>
    <property type="match status" value="1"/>
</dbReference>
<evidence type="ECO:0000256" key="1">
    <source>
        <dbReference type="ARBA" id="ARBA00022737"/>
    </source>
</evidence>
<evidence type="ECO:0000313" key="7">
    <source>
        <dbReference type="Proteomes" id="UP000664203"/>
    </source>
</evidence>
<dbReference type="EMBL" id="CAJPDR010000283">
    <property type="protein sequence ID" value="CAF9930251.1"/>
    <property type="molecule type" value="Genomic_DNA"/>
</dbReference>
<feature type="compositionally biased region" description="Basic and acidic residues" evidence="4">
    <location>
        <begin position="1236"/>
        <end position="1245"/>
    </location>
</feature>
<dbReference type="Proteomes" id="UP000664203">
    <property type="component" value="Unassembled WGS sequence"/>
</dbReference>
<evidence type="ECO:0000256" key="2">
    <source>
        <dbReference type="ARBA" id="ARBA00023043"/>
    </source>
</evidence>
<dbReference type="Gene3D" id="1.25.40.20">
    <property type="entry name" value="Ankyrin repeat-containing domain"/>
    <property type="match status" value="5"/>
</dbReference>
<feature type="repeat" description="ANK" evidence="3">
    <location>
        <begin position="1209"/>
        <end position="1241"/>
    </location>
</feature>
<evidence type="ECO:0000256" key="4">
    <source>
        <dbReference type="SAM" id="MobiDB-lite"/>
    </source>
</evidence>
<evidence type="ECO:0000313" key="6">
    <source>
        <dbReference type="EMBL" id="CAF9930251.1"/>
    </source>
</evidence>
<dbReference type="GO" id="GO:0006511">
    <property type="term" value="P:ubiquitin-dependent protein catabolic process"/>
    <property type="evidence" value="ECO:0007669"/>
    <property type="project" value="TreeGrafter"/>
</dbReference>
<feature type="repeat" description="ANK" evidence="3">
    <location>
        <begin position="973"/>
        <end position="996"/>
    </location>
</feature>
<accession>A0A8H3FQA9</accession>
<dbReference type="SMART" id="SM00248">
    <property type="entry name" value="ANK"/>
    <property type="match status" value="17"/>
</dbReference>
<reference evidence="6" key="1">
    <citation type="submission" date="2021-03" db="EMBL/GenBank/DDBJ databases">
        <authorList>
            <person name="Tagirdzhanova G."/>
        </authorList>
    </citation>
    <scope>NUCLEOTIDE SEQUENCE</scope>
</reference>
<dbReference type="PANTHER" id="PTHR24173:SF74">
    <property type="entry name" value="ANKYRIN REPEAT DOMAIN-CONTAINING PROTEIN 16"/>
    <property type="match status" value="1"/>
</dbReference>
<feature type="repeat" description="ANK" evidence="3">
    <location>
        <begin position="1041"/>
        <end position="1064"/>
    </location>
</feature>
<dbReference type="Pfam" id="PF24883">
    <property type="entry name" value="NPHP3_N"/>
    <property type="match status" value="1"/>
</dbReference>
<dbReference type="Pfam" id="PF12796">
    <property type="entry name" value="Ank_2"/>
    <property type="match status" value="4"/>
</dbReference>
<dbReference type="GO" id="GO:0000151">
    <property type="term" value="C:ubiquitin ligase complex"/>
    <property type="evidence" value="ECO:0007669"/>
    <property type="project" value="TreeGrafter"/>
</dbReference>
<evidence type="ECO:0000256" key="3">
    <source>
        <dbReference type="PROSITE-ProRule" id="PRU00023"/>
    </source>
</evidence>
<feature type="domain" description="Nephrocystin 3-like N-terminal" evidence="5">
    <location>
        <begin position="315"/>
        <end position="483"/>
    </location>
</feature>
<name>A0A8H3FQA9_9LECA</name>
<gene>
    <name evidence="6" type="ORF">ALECFALPRED_004562</name>
</gene>
<feature type="repeat" description="ANK" evidence="3">
    <location>
        <begin position="1326"/>
        <end position="1359"/>
    </location>
</feature>
<dbReference type="SUPFAM" id="SSF53474">
    <property type="entry name" value="alpha/beta-Hydrolases"/>
    <property type="match status" value="1"/>
</dbReference>
<dbReference type="OrthoDB" id="194358at2759"/>
<dbReference type="Gene3D" id="3.40.50.1820">
    <property type="entry name" value="alpha/beta hydrolase"/>
    <property type="match status" value="1"/>
</dbReference>
<dbReference type="InterPro" id="IPR002110">
    <property type="entry name" value="Ankyrin_rpt"/>
</dbReference>
<dbReference type="Pfam" id="PF13637">
    <property type="entry name" value="Ank_4"/>
    <property type="match status" value="1"/>
</dbReference>
<feature type="repeat" description="ANK" evidence="3">
    <location>
        <begin position="1143"/>
        <end position="1175"/>
    </location>
</feature>
<organism evidence="6 7">
    <name type="scientific">Alectoria fallacina</name>
    <dbReference type="NCBI Taxonomy" id="1903189"/>
    <lineage>
        <taxon>Eukaryota</taxon>
        <taxon>Fungi</taxon>
        <taxon>Dikarya</taxon>
        <taxon>Ascomycota</taxon>
        <taxon>Pezizomycotina</taxon>
        <taxon>Lecanoromycetes</taxon>
        <taxon>OSLEUM clade</taxon>
        <taxon>Lecanoromycetidae</taxon>
        <taxon>Lecanorales</taxon>
        <taxon>Lecanorineae</taxon>
        <taxon>Parmeliaceae</taxon>
        <taxon>Alectoria</taxon>
    </lineage>
</organism>
<feature type="repeat" description="ANK" evidence="3">
    <location>
        <begin position="1360"/>
        <end position="1393"/>
    </location>
</feature>
<comment type="caution">
    <text evidence="6">The sequence shown here is derived from an EMBL/GenBank/DDBJ whole genome shotgun (WGS) entry which is preliminary data.</text>
</comment>
<dbReference type="InterPro" id="IPR036770">
    <property type="entry name" value="Ankyrin_rpt-contain_sf"/>
</dbReference>
<feature type="repeat" description="ANK" evidence="3">
    <location>
        <begin position="939"/>
        <end position="962"/>
    </location>
</feature>
<dbReference type="GO" id="GO:0016567">
    <property type="term" value="P:protein ubiquitination"/>
    <property type="evidence" value="ECO:0007669"/>
    <property type="project" value="TreeGrafter"/>
</dbReference>
<sequence>MPLRQLHPPNEGEGNVQPRVDIVAVHGLNPFSKSVEEHAWDTWRKPAGPAGRLWLRDDLPIVAPQSRIFLYEYNSTLVYGGEKGRFIDKANDLLEALRVERKKDDKRPLIFVGHNLGGILIEQALVNAHNNPNYSAIRTSTLVFFGTPHAGGDDRLVNLGSAAASIASYIHMQPSNDIIETLKKGSLFTDVLAEHWRQQLESYQIISFWEGVGDVVPKKSATFGLPGHRENIVRLNASHSDMCRFDGISQRDIDDLKIVSSNLDDAYVKALSSHTPKESPTPPDFTSDQKACLQSLQFPEMYWRKNDVADPARATCTWILEHKKYCEWLDQGHGLLWIKGKPGAGKSTVLKHALETSEREIKQDVILASYFFHGRGMPIQKNILGLFRSLLHQILQQNCDLLSKFTFLYKKKCDTEGPCGIKWNWHERQLETFFKSSVVDTAKRHTIRIYIDALDECGQNVALDLVEFFRCFATPVSICFSCRHYPFVALESGNEVCVENENAQDIEVYIQDKIEAHIQQTKIAMAIRDEIVSRSAGNFQWVVLVVPQVIKLHKSRNPLATIQIMIRNTPAELKDLYTELLDSIEEHEKVHCLRFMQWISFAFEPLTLRQLRFALAVNADTSHTSVHQCQNSELYVETDEDMERRVFDLSKGLAEVLEKDGHSIVQFIHQSVNDFLLEKGLQILDNSSAGTVVGRGHFWLSRSCIQFLSMREFQGFAASVLDMGEDGEVDMVKEEKKDYFAFLEYSVRSWLLHASFVEDANMPQEDLAALNFKPTDGILLHSRFDSWFAMYQKLQSWVYCYPLEGGTLLHSASEYNLISVVNSILTQNVCADQKDEDSRTPLSIAAEKGHEVLVELLINRDDVDADSKDFKGMTPFSWAAMKGHENVIQMLINRDDVNIDSKNHTEDTPLSLAASKGHEAIVKMLMNRDDVNIDSKNDTGDTPLSLAASKGHEAIVKMLMNRDDVNIDSKNDTGDTPLSLAASKGHEAIVKMLMNRDDVNIDSKNHTEDTPLSLAALWGHEAIVKMLINRDDVNIDSKNHTGDTPLSLAASRGHEAVVKMLMNRDDVDVDSRNLEGCTPFSMAVELGAERVAMFLISRGDVDADSKDCRGDTPLIKAGQSGLEAIIELLIKRNDVDVNWRNHRGESLFSEAAEFGSKATVEMLLERGVDLSSKNGQLTTALFGASANGYHEIVTLLLRHNADVNATDNKYRTPLSWAANWGRYKVVELLLLQGSDSDQKDGRDRTPLSYAAGSRDHMGRTPLSYAAAGRRGVETVKLLLERSDVNVDSKDHMGRTPLSRAAENETNETVNLLLERSDINVDSKDFLGRTPLSYAAGSGGVETVKLLLERSDVNVNSKDTDDRTPLSYAVESGNEKSVILLVERSDVDVNSKDTSGISPLIWALDTVYFYARTWRQEHQVEECMRIVDLLLNRHDISPRGKDRDALVKYFLWRKANGYTYMENEKRLAFYKSLLP</sequence>
<dbReference type="InterPro" id="IPR027417">
    <property type="entry name" value="P-loop_NTPase"/>
</dbReference>
<dbReference type="PRINTS" id="PR01415">
    <property type="entry name" value="ANKYRIN"/>
</dbReference>
<evidence type="ECO:0000259" key="5">
    <source>
        <dbReference type="Pfam" id="PF24883"/>
    </source>
</evidence>
<dbReference type="SUPFAM" id="SSF48403">
    <property type="entry name" value="Ankyrin repeat"/>
    <property type="match status" value="2"/>
</dbReference>
<proteinExistence type="predicted"/>
<dbReference type="Gene3D" id="3.40.50.300">
    <property type="entry name" value="P-loop containing nucleotide triphosphate hydrolases"/>
    <property type="match status" value="1"/>
</dbReference>
<dbReference type="InterPro" id="IPR029058">
    <property type="entry name" value="AB_hydrolase_fold"/>
</dbReference>
<dbReference type="PROSITE" id="PS50297">
    <property type="entry name" value="ANK_REP_REGION"/>
    <property type="match status" value="6"/>
</dbReference>
<dbReference type="PROSITE" id="PS50088">
    <property type="entry name" value="ANK_REPEAT"/>
    <property type="match status" value="8"/>
</dbReference>
<protein>
    <recommendedName>
        <fullName evidence="5">Nephrocystin 3-like N-terminal domain-containing protein</fullName>
    </recommendedName>
</protein>
<dbReference type="InterPro" id="IPR056884">
    <property type="entry name" value="NPHP3-like_N"/>
</dbReference>
<keyword evidence="7" id="KW-1185">Reference proteome</keyword>
<keyword evidence="1" id="KW-0677">Repeat</keyword>
<feature type="repeat" description="ANK" evidence="3">
    <location>
        <begin position="1176"/>
        <end position="1208"/>
    </location>
</feature>
<keyword evidence="2 3" id="KW-0040">ANK repeat</keyword>
<dbReference type="Pfam" id="PF00023">
    <property type="entry name" value="Ank"/>
    <property type="match status" value="2"/>
</dbReference>
<feature type="region of interest" description="Disordered" evidence="4">
    <location>
        <begin position="1235"/>
        <end position="1255"/>
    </location>
</feature>